<sequence>AKEEIIHLNVEAQRLWTRVNDENSNIQDLLTCLDADEDVLAVTVCHHFLL</sequence>
<reference evidence="1" key="1">
    <citation type="journal article" date="2020" name="Nat. Commun.">
        <title>Large-scale genome sequencing of mycorrhizal fungi provides insights into the early evolution of symbiotic traits.</title>
        <authorList>
            <person name="Miyauchi S."/>
            <person name="Kiss E."/>
            <person name="Kuo A."/>
            <person name="Drula E."/>
            <person name="Kohler A."/>
            <person name="Sanchez-Garcia M."/>
            <person name="Morin E."/>
            <person name="Andreopoulos B."/>
            <person name="Barry K.W."/>
            <person name="Bonito G."/>
            <person name="Buee M."/>
            <person name="Carver A."/>
            <person name="Chen C."/>
            <person name="Cichocki N."/>
            <person name="Clum A."/>
            <person name="Culley D."/>
            <person name="Crous P.W."/>
            <person name="Fauchery L."/>
            <person name="Girlanda M."/>
            <person name="Hayes R.D."/>
            <person name="Keri Z."/>
            <person name="LaButti K."/>
            <person name="Lipzen A."/>
            <person name="Lombard V."/>
            <person name="Magnuson J."/>
            <person name="Maillard F."/>
            <person name="Murat C."/>
            <person name="Nolan M."/>
            <person name="Ohm R.A."/>
            <person name="Pangilinan J."/>
            <person name="Pereira M.F."/>
            <person name="Perotto S."/>
            <person name="Peter M."/>
            <person name="Pfister S."/>
            <person name="Riley R."/>
            <person name="Sitrit Y."/>
            <person name="Stielow J.B."/>
            <person name="Szollosi G."/>
            <person name="Zifcakova L."/>
            <person name="Stursova M."/>
            <person name="Spatafora J.W."/>
            <person name="Tedersoo L."/>
            <person name="Vaario L.M."/>
            <person name="Yamada A."/>
            <person name="Yan M."/>
            <person name="Wang P."/>
            <person name="Xu J."/>
            <person name="Bruns T."/>
            <person name="Baldrian P."/>
            <person name="Vilgalys R."/>
            <person name="Dunand C."/>
            <person name="Henrissat B."/>
            <person name="Grigoriev I.V."/>
            <person name="Hibbett D."/>
            <person name="Nagy L.G."/>
            <person name="Martin F.M."/>
        </authorList>
    </citation>
    <scope>NUCLEOTIDE SEQUENCE</scope>
    <source>
        <strain evidence="1">UP504</strain>
    </source>
</reference>
<comment type="caution">
    <text evidence="1">The sequence shown here is derived from an EMBL/GenBank/DDBJ whole genome shotgun (WGS) entry which is preliminary data.</text>
</comment>
<dbReference type="AlphaFoldDB" id="A0A9P6AZM8"/>
<organism evidence="1 2">
    <name type="scientific">Hydnum rufescens UP504</name>
    <dbReference type="NCBI Taxonomy" id="1448309"/>
    <lineage>
        <taxon>Eukaryota</taxon>
        <taxon>Fungi</taxon>
        <taxon>Dikarya</taxon>
        <taxon>Basidiomycota</taxon>
        <taxon>Agaricomycotina</taxon>
        <taxon>Agaricomycetes</taxon>
        <taxon>Cantharellales</taxon>
        <taxon>Hydnaceae</taxon>
        <taxon>Hydnum</taxon>
    </lineage>
</organism>
<evidence type="ECO:0000313" key="1">
    <source>
        <dbReference type="EMBL" id="KAF9514968.1"/>
    </source>
</evidence>
<keyword evidence="2" id="KW-1185">Reference proteome</keyword>
<protein>
    <submittedName>
        <fullName evidence="1">Uncharacterized protein</fullName>
    </submittedName>
</protein>
<dbReference type="EMBL" id="MU128955">
    <property type="protein sequence ID" value="KAF9514968.1"/>
    <property type="molecule type" value="Genomic_DNA"/>
</dbReference>
<accession>A0A9P6AZM8</accession>
<name>A0A9P6AZM8_9AGAM</name>
<proteinExistence type="predicted"/>
<dbReference type="Proteomes" id="UP000886523">
    <property type="component" value="Unassembled WGS sequence"/>
</dbReference>
<feature type="non-terminal residue" evidence="1">
    <location>
        <position position="1"/>
    </location>
</feature>
<gene>
    <name evidence="1" type="ORF">BS47DRAFT_1294554</name>
</gene>
<evidence type="ECO:0000313" key="2">
    <source>
        <dbReference type="Proteomes" id="UP000886523"/>
    </source>
</evidence>